<dbReference type="EMBL" id="JBHTLH010000040">
    <property type="protein sequence ID" value="MFD1125929.1"/>
    <property type="molecule type" value="Genomic_DNA"/>
</dbReference>
<evidence type="ECO:0000256" key="3">
    <source>
        <dbReference type="ARBA" id="ARBA00012328"/>
    </source>
</evidence>
<protein>
    <recommendedName>
        <fullName evidence="4 12">Ribosomal RNA small subunit methyltransferase E</fullName>
        <ecNumber evidence="3 12">2.1.1.193</ecNumber>
    </recommendedName>
</protein>
<comment type="catalytic activity">
    <reaction evidence="11 12">
        <text>uridine(1498) in 16S rRNA + S-adenosyl-L-methionine = N(3)-methyluridine(1498) in 16S rRNA + S-adenosyl-L-homocysteine + H(+)</text>
        <dbReference type="Rhea" id="RHEA:42920"/>
        <dbReference type="Rhea" id="RHEA-COMP:10283"/>
        <dbReference type="Rhea" id="RHEA-COMP:10284"/>
        <dbReference type="ChEBI" id="CHEBI:15378"/>
        <dbReference type="ChEBI" id="CHEBI:57856"/>
        <dbReference type="ChEBI" id="CHEBI:59789"/>
        <dbReference type="ChEBI" id="CHEBI:65315"/>
        <dbReference type="ChEBI" id="CHEBI:74502"/>
        <dbReference type="EC" id="2.1.1.193"/>
    </reaction>
</comment>
<keyword evidence="8 12" id="KW-0808">Transferase</keyword>
<evidence type="ECO:0000256" key="11">
    <source>
        <dbReference type="ARBA" id="ARBA00047944"/>
    </source>
</evidence>
<evidence type="ECO:0000256" key="6">
    <source>
        <dbReference type="ARBA" id="ARBA00022552"/>
    </source>
</evidence>
<dbReference type="InterPro" id="IPR029026">
    <property type="entry name" value="tRNA_m1G_MTases_N"/>
</dbReference>
<dbReference type="Proteomes" id="UP001597156">
    <property type="component" value="Unassembled WGS sequence"/>
</dbReference>
<evidence type="ECO:0000256" key="4">
    <source>
        <dbReference type="ARBA" id="ARBA00013673"/>
    </source>
</evidence>
<evidence type="ECO:0000259" key="14">
    <source>
        <dbReference type="Pfam" id="PF20260"/>
    </source>
</evidence>
<comment type="subcellular location">
    <subcellularLocation>
        <location evidence="1 12">Cytoplasm</location>
    </subcellularLocation>
</comment>
<evidence type="ECO:0000256" key="8">
    <source>
        <dbReference type="ARBA" id="ARBA00022679"/>
    </source>
</evidence>
<name>A0ABW3PFH7_9LACO</name>
<sequence>MQHYFINQVLSVKQKVDLPKDISHHLIKVLRAGIGDQFQMVSADQQVYLAEVIKITSQHASATILRPLNMNVELPLKVTIVSGLSKKNKPDLIVQKATELGASQIIFLPMTRSIVKWDQKSGKKLRRLNEIAKSAAEQSHRNMVPKVRYLNRLSELTKSAYDVKLVAYEEAAKKGEQTQLYRSLTAAGRGDDLVAVFGPEGGISPDEMAYLADYDFQAAGLGPRILRTETAPLYFLSAVSVLTELS</sequence>
<keyword evidence="7 12" id="KW-0489">Methyltransferase</keyword>
<reference evidence="16" key="1">
    <citation type="journal article" date="2019" name="Int. J. Syst. Evol. Microbiol.">
        <title>The Global Catalogue of Microorganisms (GCM) 10K type strain sequencing project: providing services to taxonomists for standard genome sequencing and annotation.</title>
        <authorList>
            <consortium name="The Broad Institute Genomics Platform"/>
            <consortium name="The Broad Institute Genome Sequencing Center for Infectious Disease"/>
            <person name="Wu L."/>
            <person name="Ma J."/>
        </authorList>
    </citation>
    <scope>NUCLEOTIDE SEQUENCE [LARGE SCALE GENOMIC DNA]</scope>
    <source>
        <strain evidence="16">CCUG 71848</strain>
    </source>
</reference>
<evidence type="ECO:0000256" key="2">
    <source>
        <dbReference type="ARBA" id="ARBA00005528"/>
    </source>
</evidence>
<dbReference type="Pfam" id="PF04452">
    <property type="entry name" value="Methyltrans_RNA"/>
    <property type="match status" value="1"/>
</dbReference>
<gene>
    <name evidence="15" type="ORF">ACFQ22_11265</name>
</gene>
<dbReference type="GO" id="GO:0032259">
    <property type="term" value="P:methylation"/>
    <property type="evidence" value="ECO:0007669"/>
    <property type="project" value="UniProtKB-KW"/>
</dbReference>
<dbReference type="NCBIfam" id="TIGR00046">
    <property type="entry name" value="RsmE family RNA methyltransferase"/>
    <property type="match status" value="1"/>
</dbReference>
<evidence type="ECO:0000256" key="12">
    <source>
        <dbReference type="PIRNR" id="PIRNR015601"/>
    </source>
</evidence>
<comment type="similarity">
    <text evidence="2 12">Belongs to the RNA methyltransferase RsmE family.</text>
</comment>
<evidence type="ECO:0000259" key="13">
    <source>
        <dbReference type="Pfam" id="PF04452"/>
    </source>
</evidence>
<dbReference type="InterPro" id="IPR006700">
    <property type="entry name" value="RsmE"/>
</dbReference>
<dbReference type="Gene3D" id="3.40.1280.10">
    <property type="match status" value="1"/>
</dbReference>
<dbReference type="PANTHER" id="PTHR30027:SF3">
    <property type="entry name" value="16S RRNA (URACIL(1498)-N(3))-METHYLTRANSFERASE"/>
    <property type="match status" value="1"/>
</dbReference>
<dbReference type="InterPro" id="IPR046887">
    <property type="entry name" value="RsmE_PUA-like"/>
</dbReference>
<dbReference type="PIRSF" id="PIRSF015601">
    <property type="entry name" value="MTase_slr0722"/>
    <property type="match status" value="1"/>
</dbReference>
<proteinExistence type="inferred from homology"/>
<feature type="domain" description="Ribosomal RNA small subunit methyltransferase E methyltransferase" evidence="13">
    <location>
        <begin position="73"/>
        <end position="239"/>
    </location>
</feature>
<organism evidence="15 16">
    <name type="scientific">Lentilactobacillus raoultii</name>
    <dbReference type="NCBI Taxonomy" id="1987503"/>
    <lineage>
        <taxon>Bacteria</taxon>
        <taxon>Bacillati</taxon>
        <taxon>Bacillota</taxon>
        <taxon>Bacilli</taxon>
        <taxon>Lactobacillales</taxon>
        <taxon>Lactobacillaceae</taxon>
        <taxon>Lentilactobacillus</taxon>
    </lineage>
</organism>
<comment type="caution">
    <text evidence="15">The sequence shown here is derived from an EMBL/GenBank/DDBJ whole genome shotgun (WGS) entry which is preliminary data.</text>
</comment>
<evidence type="ECO:0000313" key="15">
    <source>
        <dbReference type="EMBL" id="MFD1125929.1"/>
    </source>
</evidence>
<dbReference type="SUPFAM" id="SSF88697">
    <property type="entry name" value="PUA domain-like"/>
    <property type="match status" value="1"/>
</dbReference>
<comment type="function">
    <text evidence="10 12">Specifically methylates the N3 position of the uracil ring of uridine 1498 (m3U1498) in 16S rRNA. Acts on the fully assembled 30S ribosomal subunit.</text>
</comment>
<keyword evidence="9 12" id="KW-0949">S-adenosyl-L-methionine</keyword>
<keyword evidence="6 12" id="KW-0698">rRNA processing</keyword>
<keyword evidence="16" id="KW-1185">Reference proteome</keyword>
<dbReference type="GO" id="GO:0008168">
    <property type="term" value="F:methyltransferase activity"/>
    <property type="evidence" value="ECO:0007669"/>
    <property type="project" value="UniProtKB-KW"/>
</dbReference>
<evidence type="ECO:0000313" key="16">
    <source>
        <dbReference type="Proteomes" id="UP001597156"/>
    </source>
</evidence>
<dbReference type="Pfam" id="PF20260">
    <property type="entry name" value="PUA_4"/>
    <property type="match status" value="1"/>
</dbReference>
<evidence type="ECO:0000256" key="9">
    <source>
        <dbReference type="ARBA" id="ARBA00022691"/>
    </source>
</evidence>
<dbReference type="NCBIfam" id="NF008691">
    <property type="entry name" value="PRK11713.1-4"/>
    <property type="match status" value="1"/>
</dbReference>
<evidence type="ECO:0000256" key="7">
    <source>
        <dbReference type="ARBA" id="ARBA00022603"/>
    </source>
</evidence>
<evidence type="ECO:0000256" key="1">
    <source>
        <dbReference type="ARBA" id="ARBA00004496"/>
    </source>
</evidence>
<dbReference type="InterPro" id="IPR029028">
    <property type="entry name" value="Alpha/beta_knot_MTases"/>
</dbReference>
<dbReference type="InterPro" id="IPR015947">
    <property type="entry name" value="PUA-like_sf"/>
</dbReference>
<dbReference type="RefSeq" id="WP_121977403.1">
    <property type="nucleotide sequence ID" value="NZ_JBHTLH010000040.1"/>
</dbReference>
<accession>A0ABW3PFH7</accession>
<feature type="domain" description="Ribosomal RNA small subunit methyltransferase E PUA-like" evidence="14">
    <location>
        <begin position="18"/>
        <end position="65"/>
    </location>
</feature>
<dbReference type="EC" id="2.1.1.193" evidence="3 12"/>
<evidence type="ECO:0000256" key="5">
    <source>
        <dbReference type="ARBA" id="ARBA00022490"/>
    </source>
</evidence>
<dbReference type="SUPFAM" id="SSF75217">
    <property type="entry name" value="alpha/beta knot"/>
    <property type="match status" value="1"/>
</dbReference>
<dbReference type="InterPro" id="IPR046886">
    <property type="entry name" value="RsmE_MTase_dom"/>
</dbReference>
<evidence type="ECO:0000256" key="10">
    <source>
        <dbReference type="ARBA" id="ARBA00025699"/>
    </source>
</evidence>
<dbReference type="PANTHER" id="PTHR30027">
    <property type="entry name" value="RIBOSOMAL RNA SMALL SUBUNIT METHYLTRANSFERASE E"/>
    <property type="match status" value="1"/>
</dbReference>
<keyword evidence="5 12" id="KW-0963">Cytoplasm</keyword>
<dbReference type="CDD" id="cd18084">
    <property type="entry name" value="RsmE-like"/>
    <property type="match status" value="1"/>
</dbReference>